<accession>A0A0U5JBG3</accession>
<dbReference type="RefSeq" id="WP_032124218.1">
    <property type="nucleotide sequence ID" value="NZ_LN879502.1"/>
</dbReference>
<dbReference type="PANTHER" id="PTHR30330">
    <property type="entry name" value="AGSS FAMILY TRANSPORTER, SODIUM-ALANINE"/>
    <property type="match status" value="1"/>
</dbReference>
<dbReference type="InterPro" id="IPR001463">
    <property type="entry name" value="Na/Ala_symport"/>
</dbReference>
<keyword evidence="5 8" id="KW-0812">Transmembrane</keyword>
<evidence type="ECO:0000256" key="2">
    <source>
        <dbReference type="ARBA" id="ARBA00009261"/>
    </source>
</evidence>
<feature type="transmembrane region" description="Helical" evidence="8">
    <location>
        <begin position="212"/>
        <end position="230"/>
    </location>
</feature>
<comment type="subcellular location">
    <subcellularLocation>
        <location evidence="1 8">Cell membrane</location>
        <topology evidence="1 8">Multi-pass membrane protein</topology>
    </subcellularLocation>
</comment>
<dbReference type="Proteomes" id="UP000069902">
    <property type="component" value="Chromosome cPNK"/>
</dbReference>
<organism evidence="9 10">
    <name type="scientific">Candidatus Protochlamydia naegleriophila</name>
    <dbReference type="NCBI Taxonomy" id="389348"/>
    <lineage>
        <taxon>Bacteria</taxon>
        <taxon>Pseudomonadati</taxon>
        <taxon>Chlamydiota</taxon>
        <taxon>Chlamydiia</taxon>
        <taxon>Parachlamydiales</taxon>
        <taxon>Parachlamydiaceae</taxon>
        <taxon>Candidatus Protochlamydia</taxon>
    </lineage>
</organism>
<dbReference type="Pfam" id="PF01235">
    <property type="entry name" value="Na_Ala_symp"/>
    <property type="match status" value="1"/>
</dbReference>
<evidence type="ECO:0000256" key="6">
    <source>
        <dbReference type="ARBA" id="ARBA00022989"/>
    </source>
</evidence>
<dbReference type="GO" id="GO:0005283">
    <property type="term" value="F:amino acid:sodium symporter activity"/>
    <property type="evidence" value="ECO:0007669"/>
    <property type="project" value="InterPro"/>
</dbReference>
<protein>
    <submittedName>
        <fullName evidence="9">Putative Alanine or Glycine Cation Symporter (AGCS) family protein</fullName>
    </submittedName>
</protein>
<evidence type="ECO:0000313" key="10">
    <source>
        <dbReference type="Proteomes" id="UP000069902"/>
    </source>
</evidence>
<feature type="transmembrane region" description="Helical" evidence="8">
    <location>
        <begin position="72"/>
        <end position="94"/>
    </location>
</feature>
<feature type="transmembrane region" description="Helical" evidence="8">
    <location>
        <begin position="409"/>
        <end position="429"/>
    </location>
</feature>
<feature type="transmembrane region" description="Helical" evidence="8">
    <location>
        <begin position="150"/>
        <end position="170"/>
    </location>
</feature>
<evidence type="ECO:0000313" key="9">
    <source>
        <dbReference type="EMBL" id="CUI17192.1"/>
    </source>
</evidence>
<dbReference type="AlphaFoldDB" id="A0A0U5JBG3"/>
<dbReference type="NCBIfam" id="TIGR00835">
    <property type="entry name" value="agcS"/>
    <property type="match status" value="1"/>
</dbReference>
<evidence type="ECO:0000256" key="3">
    <source>
        <dbReference type="ARBA" id="ARBA00022448"/>
    </source>
</evidence>
<evidence type="ECO:0000256" key="5">
    <source>
        <dbReference type="ARBA" id="ARBA00022692"/>
    </source>
</evidence>
<comment type="similarity">
    <text evidence="2 8">Belongs to the alanine or glycine:cation symporter (AGCS) (TC 2.A.25) family.</text>
</comment>
<dbReference type="KEGG" id="pnl:PNK_1583"/>
<proteinExistence type="inferred from homology"/>
<dbReference type="InParanoid" id="A0A0U5JBG3"/>
<dbReference type="GO" id="GO:0005886">
    <property type="term" value="C:plasma membrane"/>
    <property type="evidence" value="ECO:0007669"/>
    <property type="project" value="UniProtKB-SubCell"/>
</dbReference>
<keyword evidence="8" id="KW-0769">Symport</keyword>
<feature type="transmembrane region" description="Helical" evidence="8">
    <location>
        <begin position="307"/>
        <end position="328"/>
    </location>
</feature>
<dbReference type="PATRIC" id="fig|389348.3.peg.1770"/>
<feature type="transmembrane region" description="Helical" evidence="8">
    <location>
        <begin position="242"/>
        <end position="262"/>
    </location>
</feature>
<feature type="transmembrane region" description="Helical" evidence="8">
    <location>
        <begin position="383"/>
        <end position="403"/>
    </location>
</feature>
<feature type="transmembrane region" description="Helical" evidence="8">
    <location>
        <begin position="15"/>
        <end position="34"/>
    </location>
</feature>
<evidence type="ECO:0000256" key="7">
    <source>
        <dbReference type="ARBA" id="ARBA00023136"/>
    </source>
</evidence>
<dbReference type="EMBL" id="LN879502">
    <property type="protein sequence ID" value="CUI17192.1"/>
    <property type="molecule type" value="Genomic_DNA"/>
</dbReference>
<dbReference type="PANTHER" id="PTHR30330:SF3">
    <property type="entry name" value="TRANSCRIPTIONAL REGULATOR, LRP FAMILY"/>
    <property type="match status" value="1"/>
</dbReference>
<feature type="transmembrane region" description="Helical" evidence="8">
    <location>
        <begin position="182"/>
        <end position="200"/>
    </location>
</feature>
<name>A0A0U5JBG3_9BACT</name>
<keyword evidence="7 8" id="KW-0472">Membrane</keyword>
<keyword evidence="4 8" id="KW-1003">Cell membrane</keyword>
<sequence>MLTELSSRLDLLEDILWTYCGVPIVMLLGLYLSIKSGFFQIRHLPTVFKTFLGFLRVRDSGQEKGGVHPLKAFFAAVGGCVGIGNIVGICTAVQLGGPGALFWIWMTAIAGMILKYSEVYLGLRYRVPNGSGGYNGGPMYFLQKAFNNTWVPKLVCILLCVYGVEVYQFSVISTSITGNLGINSYLVIGVLLALVIFAGSGGVRRVGSISSTSLPIFVVLYVGMGMWVLLNNLPALPGVVSQVFTSAFSGHAAVGGFVGAGVMSTMSYGIRRGCYTGDIGVGYASVIHSESSVQIPEKQASLAIFDIFLDTFIVCTTSLFLILTTGIWQEPIEAGMLVQLSLGEYFPYMHFFMPLFLFMLGYNTINAYFCVGLKCAEHLSPKYGRAVYYAYAVLALLIFSFMGTSQAQTVMAIAGVSLLIINGCGIFMLRHEISFDLASESRAREQEPLLSKVSLEQV</sequence>
<dbReference type="PRINTS" id="PR00175">
    <property type="entry name" value="NAALASMPORT"/>
</dbReference>
<keyword evidence="6 8" id="KW-1133">Transmembrane helix</keyword>
<keyword evidence="10" id="KW-1185">Reference proteome</keyword>
<evidence type="ECO:0000256" key="8">
    <source>
        <dbReference type="RuleBase" id="RU363064"/>
    </source>
</evidence>
<keyword evidence="3 8" id="KW-0813">Transport</keyword>
<gene>
    <name evidence="9" type="primary">agcs3</name>
    <name evidence="9" type="ORF">PNK_1583</name>
</gene>
<evidence type="ECO:0000256" key="4">
    <source>
        <dbReference type="ARBA" id="ARBA00022475"/>
    </source>
</evidence>
<feature type="transmembrane region" description="Helical" evidence="8">
    <location>
        <begin position="348"/>
        <end position="371"/>
    </location>
</feature>
<feature type="transmembrane region" description="Helical" evidence="8">
    <location>
        <begin position="100"/>
        <end position="117"/>
    </location>
</feature>
<reference evidence="10" key="1">
    <citation type="submission" date="2015-09" db="EMBL/GenBank/DDBJ databases">
        <authorList>
            <person name="Bertelli C."/>
        </authorList>
    </citation>
    <scope>NUCLEOTIDE SEQUENCE [LARGE SCALE GENOMIC DNA]</scope>
    <source>
        <strain evidence="10">KNic</strain>
    </source>
</reference>
<evidence type="ECO:0000256" key="1">
    <source>
        <dbReference type="ARBA" id="ARBA00004651"/>
    </source>
</evidence>